<evidence type="ECO:0000313" key="1">
    <source>
        <dbReference type="EMBL" id="MBA0605117.1"/>
    </source>
</evidence>
<evidence type="ECO:0000313" key="2">
    <source>
        <dbReference type="Proteomes" id="UP000593561"/>
    </source>
</evidence>
<name>A0A7J8QU56_GOSDV</name>
<dbReference type="AlphaFoldDB" id="A0A7J8QU56"/>
<accession>A0A7J8QU56</accession>
<comment type="caution">
    <text evidence="1">The sequence shown here is derived from an EMBL/GenBank/DDBJ whole genome shotgun (WGS) entry which is preliminary data.</text>
</comment>
<reference evidence="1 2" key="1">
    <citation type="journal article" date="2019" name="Genome Biol. Evol.">
        <title>Insights into the evolution of the New World diploid cottons (Gossypium, subgenus Houzingenia) based on genome sequencing.</title>
        <authorList>
            <person name="Grover C.E."/>
            <person name="Arick M.A. 2nd"/>
            <person name="Thrash A."/>
            <person name="Conover J.L."/>
            <person name="Sanders W.S."/>
            <person name="Peterson D.G."/>
            <person name="Frelichowski J.E."/>
            <person name="Scheffler J.A."/>
            <person name="Scheffler B.E."/>
            <person name="Wendel J.F."/>
        </authorList>
    </citation>
    <scope>NUCLEOTIDE SEQUENCE [LARGE SCALE GENOMIC DNA]</scope>
    <source>
        <strain evidence="1">27</strain>
        <tissue evidence="1">Leaf</tissue>
    </source>
</reference>
<gene>
    <name evidence="1" type="ORF">Godav_017728</name>
</gene>
<keyword evidence="2" id="KW-1185">Reference proteome</keyword>
<sequence length="29" mass="3188">MVEARACLQAVTVIRKLIAAVEDRSCIEV</sequence>
<organism evidence="1 2">
    <name type="scientific">Gossypium davidsonii</name>
    <name type="common">Davidson's cotton</name>
    <name type="synonym">Gossypium klotzschianum subsp. davidsonii</name>
    <dbReference type="NCBI Taxonomy" id="34287"/>
    <lineage>
        <taxon>Eukaryota</taxon>
        <taxon>Viridiplantae</taxon>
        <taxon>Streptophyta</taxon>
        <taxon>Embryophyta</taxon>
        <taxon>Tracheophyta</taxon>
        <taxon>Spermatophyta</taxon>
        <taxon>Magnoliopsida</taxon>
        <taxon>eudicotyledons</taxon>
        <taxon>Gunneridae</taxon>
        <taxon>Pentapetalae</taxon>
        <taxon>rosids</taxon>
        <taxon>malvids</taxon>
        <taxon>Malvales</taxon>
        <taxon>Malvaceae</taxon>
        <taxon>Malvoideae</taxon>
        <taxon>Gossypium</taxon>
    </lineage>
</organism>
<dbReference type="EMBL" id="JABFAC010000001">
    <property type="protein sequence ID" value="MBA0605117.1"/>
    <property type="molecule type" value="Genomic_DNA"/>
</dbReference>
<protein>
    <submittedName>
        <fullName evidence="1">Uncharacterized protein</fullName>
    </submittedName>
</protein>
<proteinExistence type="predicted"/>
<dbReference type="Proteomes" id="UP000593561">
    <property type="component" value="Unassembled WGS sequence"/>
</dbReference>